<evidence type="ECO:0000313" key="2">
    <source>
        <dbReference type="EMBL" id="MCG2673056.1"/>
    </source>
</evidence>
<keyword evidence="3" id="KW-1185">Reference proteome</keyword>
<dbReference type="AlphaFoldDB" id="A0A9X1RHN7"/>
<evidence type="ECO:0000313" key="1">
    <source>
        <dbReference type="EMBL" id="MCG2632884.1"/>
    </source>
</evidence>
<evidence type="ECO:0000313" key="3">
    <source>
        <dbReference type="Proteomes" id="UP001139012"/>
    </source>
</evidence>
<sequence length="55" mass="6096">MQLNLEFFDQPDVPPSAPAAWDQIDEAARMAAIEILARLIARLLPDDLAMEASDE</sequence>
<dbReference type="Proteomes" id="UP001139012">
    <property type="component" value="Unassembled WGS sequence"/>
</dbReference>
<dbReference type="EMBL" id="JAKLUA010000031">
    <property type="protein sequence ID" value="MCG2673056.1"/>
    <property type="molecule type" value="Genomic_DNA"/>
</dbReference>
<name>A0A9X1RHN7_9BRAD</name>
<reference evidence="1" key="1">
    <citation type="submission" date="2022-01" db="EMBL/GenBank/DDBJ databases">
        <title>Genome sequnece data of strain Bradyrhizobium sp. nov.</title>
        <authorList>
            <person name="Zhang J."/>
        </authorList>
    </citation>
    <scope>NUCLEOTIDE SEQUENCE</scope>
    <source>
        <strain evidence="2">WYCCWR 12774</strain>
        <strain evidence="1">WYCCWR 13023</strain>
    </source>
</reference>
<dbReference type="RefSeq" id="WP_164933827.1">
    <property type="nucleotide sequence ID" value="NZ_JAKLTY010000051.1"/>
</dbReference>
<comment type="caution">
    <text evidence="1">The sequence shown here is derived from an EMBL/GenBank/DDBJ whole genome shotgun (WGS) entry which is preliminary data.</text>
</comment>
<accession>A0A9X1RHN7</accession>
<protein>
    <submittedName>
        <fullName evidence="1">Uncharacterized protein</fullName>
    </submittedName>
</protein>
<dbReference type="Proteomes" id="UP001139054">
    <property type="component" value="Unassembled WGS sequence"/>
</dbReference>
<dbReference type="EMBL" id="JAKLTY010000051">
    <property type="protein sequence ID" value="MCG2632884.1"/>
    <property type="molecule type" value="Genomic_DNA"/>
</dbReference>
<gene>
    <name evidence="2" type="ORF">L6637_39760</name>
    <name evidence="1" type="ORF">L6654_40570</name>
</gene>
<proteinExistence type="predicted"/>
<evidence type="ECO:0000313" key="4">
    <source>
        <dbReference type="Proteomes" id="UP001139054"/>
    </source>
</evidence>
<organism evidence="1 4">
    <name type="scientific">Bradyrhizobium zhengyangense</name>
    <dbReference type="NCBI Taxonomy" id="2911009"/>
    <lineage>
        <taxon>Bacteria</taxon>
        <taxon>Pseudomonadati</taxon>
        <taxon>Pseudomonadota</taxon>
        <taxon>Alphaproteobacteria</taxon>
        <taxon>Hyphomicrobiales</taxon>
        <taxon>Nitrobacteraceae</taxon>
        <taxon>Bradyrhizobium</taxon>
    </lineage>
</organism>